<proteinExistence type="inferred from homology"/>
<sequence length="463" mass="51074">MSLLIGNKEEIKMNLQGKKVLVFGSGKSGIGAAELLAKVGAQPVIYDGNKDLDKETVIKKVPDCNNIEVYAGELPEEVQKRLDLAVLSPGVPTDIPLVKSFYEQGLPVWGEVELAYRTGKGRVLAITGTNGKTTTTALLGKIMSDAEDSVFVVGNIGTPYTSKALEMKDSSTTVAEISSFQLETIEEFAPKVSAILNITEDHLNRHHTMEEYIRVKELIVKNQTAEDYCILNYEDEVLREFGRHIVPKTVYFSSVRKLDEGIYLDGDLIVLKTADEEIPLVHTGELKLLGQHNFENVMAASAMAYYAGVSVENIRKSICAFTAVEHRIEYVMEKNGVAYYNDSKGTNPDAAIKGIQAMNRPTLLIGGGYDKGSSYDEWLNSFDGKVRYLVLIGQTRDKIKEAAERLGVCPCILCENLEEAVKICAEKANPGDAVLLSPACASWGQFDNYEQRGDMFKEYVRAL</sequence>
<comment type="subcellular location">
    <subcellularLocation>
        <location evidence="2 17 18">Cytoplasm</location>
    </subcellularLocation>
</comment>
<dbReference type="HOGENOM" id="CLU_032540_0_0_9"/>
<keyword evidence="8 17" id="KW-0436">Ligase</keyword>
<evidence type="ECO:0000256" key="8">
    <source>
        <dbReference type="ARBA" id="ARBA00022598"/>
    </source>
</evidence>
<dbReference type="PANTHER" id="PTHR43692">
    <property type="entry name" value="UDP-N-ACETYLMURAMOYLALANINE--D-GLUTAMATE LIGASE"/>
    <property type="match status" value="1"/>
</dbReference>
<evidence type="ECO:0000313" key="22">
    <source>
        <dbReference type="Proteomes" id="UP000006002"/>
    </source>
</evidence>
<dbReference type="EC" id="6.3.2.9" evidence="5 17"/>
<accession>A5ZMG0</accession>
<dbReference type="GO" id="GO:0008360">
    <property type="term" value="P:regulation of cell shape"/>
    <property type="evidence" value="ECO:0007669"/>
    <property type="project" value="UniProtKB-KW"/>
</dbReference>
<dbReference type="EMBL" id="AAVO02000001">
    <property type="protein sequence ID" value="EDM89054.1"/>
    <property type="molecule type" value="Genomic_DNA"/>
</dbReference>
<feature type="domain" description="Mur ligase central" evidence="20">
    <location>
        <begin position="126"/>
        <end position="304"/>
    </location>
</feature>
<evidence type="ECO:0000256" key="10">
    <source>
        <dbReference type="ARBA" id="ARBA00022840"/>
    </source>
</evidence>
<keyword evidence="11 17" id="KW-0133">Cell shape</keyword>
<dbReference type="InterPro" id="IPR004101">
    <property type="entry name" value="Mur_ligase_C"/>
</dbReference>
<evidence type="ECO:0000256" key="11">
    <source>
        <dbReference type="ARBA" id="ARBA00022960"/>
    </source>
</evidence>
<dbReference type="Pfam" id="PF08245">
    <property type="entry name" value="Mur_ligase_M"/>
    <property type="match status" value="1"/>
</dbReference>
<organism evidence="21 22">
    <name type="scientific">Blautia obeum ATCC 29174</name>
    <dbReference type="NCBI Taxonomy" id="411459"/>
    <lineage>
        <taxon>Bacteria</taxon>
        <taxon>Bacillati</taxon>
        <taxon>Bacillota</taxon>
        <taxon>Clostridia</taxon>
        <taxon>Lachnospirales</taxon>
        <taxon>Lachnospiraceae</taxon>
        <taxon>Blautia</taxon>
    </lineage>
</organism>
<dbReference type="InterPro" id="IPR013221">
    <property type="entry name" value="Mur_ligase_cen"/>
</dbReference>
<dbReference type="Gene3D" id="3.40.50.720">
    <property type="entry name" value="NAD(P)-binding Rossmann-like Domain"/>
    <property type="match status" value="1"/>
</dbReference>
<keyword evidence="10 17" id="KW-0067">ATP-binding</keyword>
<name>A5ZMG0_9FIRM</name>
<dbReference type="GO" id="GO:0051301">
    <property type="term" value="P:cell division"/>
    <property type="evidence" value="ECO:0007669"/>
    <property type="project" value="UniProtKB-KW"/>
</dbReference>
<evidence type="ECO:0000256" key="16">
    <source>
        <dbReference type="ARBA" id="ARBA00047632"/>
    </source>
</evidence>
<evidence type="ECO:0000256" key="6">
    <source>
        <dbReference type="ARBA" id="ARBA00015655"/>
    </source>
</evidence>
<keyword evidence="17 18" id="KW-0131">Cell cycle</keyword>
<evidence type="ECO:0000256" key="7">
    <source>
        <dbReference type="ARBA" id="ARBA00022490"/>
    </source>
</evidence>
<comment type="catalytic activity">
    <reaction evidence="16 17 18">
        <text>UDP-N-acetyl-alpha-D-muramoyl-L-alanine + D-glutamate + ATP = UDP-N-acetyl-alpha-D-muramoyl-L-alanyl-D-glutamate + ADP + phosphate + H(+)</text>
        <dbReference type="Rhea" id="RHEA:16429"/>
        <dbReference type="ChEBI" id="CHEBI:15378"/>
        <dbReference type="ChEBI" id="CHEBI:29986"/>
        <dbReference type="ChEBI" id="CHEBI:30616"/>
        <dbReference type="ChEBI" id="CHEBI:43474"/>
        <dbReference type="ChEBI" id="CHEBI:83898"/>
        <dbReference type="ChEBI" id="CHEBI:83900"/>
        <dbReference type="ChEBI" id="CHEBI:456216"/>
        <dbReference type="EC" id="6.3.2.9"/>
    </reaction>
</comment>
<dbReference type="Gene3D" id="3.40.1190.10">
    <property type="entry name" value="Mur-like, catalytic domain"/>
    <property type="match status" value="1"/>
</dbReference>
<evidence type="ECO:0000313" key="21">
    <source>
        <dbReference type="EMBL" id="EDM89054.1"/>
    </source>
</evidence>
<dbReference type="SUPFAM" id="SSF53623">
    <property type="entry name" value="MurD-like peptide ligases, catalytic domain"/>
    <property type="match status" value="1"/>
</dbReference>
<comment type="similarity">
    <text evidence="4 17">Belongs to the MurCDEF family.</text>
</comment>
<evidence type="ECO:0000256" key="3">
    <source>
        <dbReference type="ARBA" id="ARBA00004752"/>
    </source>
</evidence>
<feature type="binding site" evidence="17">
    <location>
        <begin position="128"/>
        <end position="134"/>
    </location>
    <ligand>
        <name>ATP</name>
        <dbReference type="ChEBI" id="CHEBI:30616"/>
    </ligand>
</feature>
<evidence type="ECO:0000256" key="13">
    <source>
        <dbReference type="ARBA" id="ARBA00023316"/>
    </source>
</evidence>
<evidence type="ECO:0000256" key="2">
    <source>
        <dbReference type="ARBA" id="ARBA00004496"/>
    </source>
</evidence>
<evidence type="ECO:0000256" key="15">
    <source>
        <dbReference type="ARBA" id="ARBA00032324"/>
    </source>
</evidence>
<dbReference type="Pfam" id="PF21799">
    <property type="entry name" value="MurD-like_N"/>
    <property type="match status" value="1"/>
</dbReference>
<comment type="function">
    <text evidence="1 17 18">Cell wall formation. Catalyzes the addition of glutamate to the nucleotide precursor UDP-N-acetylmuramoyl-L-alanine (UMA).</text>
</comment>
<keyword evidence="12 17" id="KW-0573">Peptidoglycan synthesis</keyword>
<feature type="domain" description="Mur ligase C-terminal" evidence="19">
    <location>
        <begin position="326"/>
        <end position="440"/>
    </location>
</feature>
<dbReference type="InterPro" id="IPR036615">
    <property type="entry name" value="Mur_ligase_C_dom_sf"/>
</dbReference>
<dbReference type="Pfam" id="PF02875">
    <property type="entry name" value="Mur_ligase_C"/>
    <property type="match status" value="1"/>
</dbReference>
<evidence type="ECO:0000256" key="18">
    <source>
        <dbReference type="RuleBase" id="RU003664"/>
    </source>
</evidence>
<evidence type="ECO:0000256" key="14">
    <source>
        <dbReference type="ARBA" id="ARBA00030398"/>
    </source>
</evidence>
<comment type="caution">
    <text evidence="21">The sequence shown here is derived from an EMBL/GenBank/DDBJ whole genome shotgun (WGS) entry which is preliminary data.</text>
</comment>
<keyword evidence="13 17" id="KW-0961">Cell wall biogenesis/degradation</keyword>
<dbReference type="PANTHER" id="PTHR43692:SF1">
    <property type="entry name" value="UDP-N-ACETYLMURAMOYLALANINE--D-GLUTAMATE LIGASE"/>
    <property type="match status" value="1"/>
</dbReference>
<reference evidence="21 22" key="2">
    <citation type="submission" date="2007-04" db="EMBL/GenBank/DDBJ databases">
        <title>Draft genome sequence of Ruminococcus obeum (ATCC 29174).</title>
        <authorList>
            <person name="Sudarsanam P."/>
            <person name="Ley R."/>
            <person name="Guruge J."/>
            <person name="Turnbaugh P.J."/>
            <person name="Mahowald M."/>
            <person name="Liep D."/>
            <person name="Gordon J."/>
        </authorList>
    </citation>
    <scope>NUCLEOTIDE SEQUENCE [LARGE SCALE GENOMIC DNA]</scope>
    <source>
        <strain evidence="21 22">ATCC 29174</strain>
    </source>
</reference>
<dbReference type="GO" id="GO:0009252">
    <property type="term" value="P:peptidoglycan biosynthetic process"/>
    <property type="evidence" value="ECO:0007669"/>
    <property type="project" value="UniProtKB-UniRule"/>
</dbReference>
<gene>
    <name evidence="17 21" type="primary">murD</name>
    <name evidence="21" type="ORF">RUMOBE_00177</name>
</gene>
<dbReference type="UniPathway" id="UPA00219"/>
<dbReference type="eggNOG" id="COG0771">
    <property type="taxonomic scope" value="Bacteria"/>
</dbReference>
<dbReference type="HAMAP" id="MF_00639">
    <property type="entry name" value="MurD"/>
    <property type="match status" value="1"/>
</dbReference>
<evidence type="ECO:0000256" key="9">
    <source>
        <dbReference type="ARBA" id="ARBA00022741"/>
    </source>
</evidence>
<dbReference type="Gene3D" id="3.90.190.20">
    <property type="entry name" value="Mur ligase, C-terminal domain"/>
    <property type="match status" value="1"/>
</dbReference>
<dbReference type="GO" id="GO:0005524">
    <property type="term" value="F:ATP binding"/>
    <property type="evidence" value="ECO:0007669"/>
    <property type="project" value="UniProtKB-UniRule"/>
</dbReference>
<dbReference type="InterPro" id="IPR036565">
    <property type="entry name" value="Mur-like_cat_sf"/>
</dbReference>
<dbReference type="NCBIfam" id="TIGR01087">
    <property type="entry name" value="murD"/>
    <property type="match status" value="1"/>
</dbReference>
<evidence type="ECO:0000259" key="20">
    <source>
        <dbReference type="Pfam" id="PF08245"/>
    </source>
</evidence>
<evidence type="ECO:0000256" key="1">
    <source>
        <dbReference type="ARBA" id="ARBA00002734"/>
    </source>
</evidence>
<dbReference type="AlphaFoldDB" id="A5ZMG0"/>
<keyword evidence="7 17" id="KW-0963">Cytoplasm</keyword>
<dbReference type="Proteomes" id="UP000006002">
    <property type="component" value="Unassembled WGS sequence"/>
</dbReference>
<dbReference type="GO" id="GO:0005737">
    <property type="term" value="C:cytoplasm"/>
    <property type="evidence" value="ECO:0007669"/>
    <property type="project" value="UniProtKB-SubCell"/>
</dbReference>
<protein>
    <recommendedName>
        <fullName evidence="6 17">UDP-N-acetylmuramoylalanine--D-glutamate ligase</fullName>
        <ecNumber evidence="5 17">6.3.2.9</ecNumber>
    </recommendedName>
    <alternativeName>
        <fullName evidence="15 17">D-glutamic acid-adding enzyme</fullName>
    </alternativeName>
    <alternativeName>
        <fullName evidence="14 17">UDP-N-acetylmuramoyl-L-alanyl-D-glutamate synthetase</fullName>
    </alternativeName>
</protein>
<keyword evidence="17 18" id="KW-0132">Cell division</keyword>
<keyword evidence="9 17" id="KW-0547">Nucleotide-binding</keyword>
<evidence type="ECO:0000256" key="5">
    <source>
        <dbReference type="ARBA" id="ARBA00012212"/>
    </source>
</evidence>
<evidence type="ECO:0000256" key="4">
    <source>
        <dbReference type="ARBA" id="ARBA00010416"/>
    </source>
</evidence>
<evidence type="ECO:0000256" key="17">
    <source>
        <dbReference type="HAMAP-Rule" id="MF_00639"/>
    </source>
</evidence>
<evidence type="ECO:0000259" key="19">
    <source>
        <dbReference type="Pfam" id="PF02875"/>
    </source>
</evidence>
<dbReference type="GO" id="GO:0008764">
    <property type="term" value="F:UDP-N-acetylmuramoylalanine-D-glutamate ligase activity"/>
    <property type="evidence" value="ECO:0007669"/>
    <property type="project" value="UniProtKB-UniRule"/>
</dbReference>
<evidence type="ECO:0000256" key="12">
    <source>
        <dbReference type="ARBA" id="ARBA00022984"/>
    </source>
</evidence>
<comment type="pathway">
    <text evidence="3 17 18">Cell wall biogenesis; peptidoglycan biosynthesis.</text>
</comment>
<dbReference type="SUPFAM" id="SSF51984">
    <property type="entry name" value="MurCD N-terminal domain"/>
    <property type="match status" value="1"/>
</dbReference>
<reference evidence="21 22" key="1">
    <citation type="submission" date="2007-03" db="EMBL/GenBank/DDBJ databases">
        <authorList>
            <person name="Fulton L."/>
            <person name="Clifton S."/>
            <person name="Fulton B."/>
            <person name="Xu J."/>
            <person name="Minx P."/>
            <person name="Pepin K.H."/>
            <person name="Johnson M."/>
            <person name="Thiruvilangam P."/>
            <person name="Bhonagiri V."/>
            <person name="Nash W.E."/>
            <person name="Mardis E.R."/>
            <person name="Wilson R.K."/>
        </authorList>
    </citation>
    <scope>NUCLEOTIDE SEQUENCE [LARGE SCALE GENOMIC DNA]</scope>
    <source>
        <strain evidence="21 22">ATCC 29174</strain>
    </source>
</reference>
<dbReference type="SUPFAM" id="SSF53244">
    <property type="entry name" value="MurD-like peptide ligases, peptide-binding domain"/>
    <property type="match status" value="1"/>
</dbReference>
<dbReference type="InterPro" id="IPR005762">
    <property type="entry name" value="MurD"/>
</dbReference>
<dbReference type="GO" id="GO:0071555">
    <property type="term" value="P:cell wall organization"/>
    <property type="evidence" value="ECO:0007669"/>
    <property type="project" value="UniProtKB-KW"/>
</dbReference>